<evidence type="ECO:0000256" key="2">
    <source>
        <dbReference type="SAM" id="Phobius"/>
    </source>
</evidence>
<keyword evidence="2" id="KW-0472">Membrane</keyword>
<dbReference type="PANTHER" id="PTHR48090">
    <property type="entry name" value="UNDECAPRENYL-PHOSPHATE 4-DEOXY-4-FORMAMIDO-L-ARABINOSE TRANSFERASE-RELATED"/>
    <property type="match status" value="1"/>
</dbReference>
<keyword evidence="5" id="KW-1185">Reference proteome</keyword>
<accession>A0A1I0VPK2</accession>
<proteinExistence type="inferred from homology"/>
<gene>
    <name evidence="4" type="ORF">SAMN05216266_101357</name>
</gene>
<feature type="transmembrane region" description="Helical" evidence="2">
    <location>
        <begin position="101"/>
        <end position="117"/>
    </location>
</feature>
<evidence type="ECO:0000256" key="1">
    <source>
        <dbReference type="ARBA" id="ARBA00006739"/>
    </source>
</evidence>
<feature type="transmembrane region" description="Helical" evidence="2">
    <location>
        <begin position="418"/>
        <end position="436"/>
    </location>
</feature>
<dbReference type="GO" id="GO:0016740">
    <property type="term" value="F:transferase activity"/>
    <property type="evidence" value="ECO:0007669"/>
    <property type="project" value="UniProtKB-KW"/>
</dbReference>
<sequence length="740" mass="80630">MTGLLRRHWLLCLLLVAGITLRVLVWLAYQPALLYIDSFRYLANVDALRPDHLNPLGYDLVLAPLLAIGGLAFTAAVQHVLGLAVAVALYALALRHNVPRWVAAIVAGIVLLDGYQLQIEQNIMSEIWFQALLVGMLWLLLGRGEPNWRRSAVAGLLLGAAMMTRTIGVTILVPVVLYLIVAGGAWRNRAGWHRIAVRGTACLLGFAVVVGSYAGYFRSVTGEWGLTGASSHVLYGRMATIAKCDQLPLDETLKRFCPSTPVEERKGVDYYTHFVYGDSDWPGALPPGRSKQQLADEFGMIVLRNQPVDLAVAVLKDFAKNFAPTKTTSPNDVPVDRWQFQLEYPDFDGAIDPAAFDKTALIHDGVRTSADEDLARFLRDYQLSVGYTPGPLLALAGLLGLAAAAGVGRARRSGLRSAALLTTGSGLIILLGSAAFEFSWRYQLPALVLLPLGGAIGLTALLGRRMPAPARRRVKLAAFPDDVDKAAMREFRERYGDSPLSQLVVVIAAYNEADGIGTVLRNMPTRCGELPVSVLVVVDGATDDTAKVAAENGALVCVAPRNRGQGAALRLGYHLAAAGGADYVVTTDADGQYDNAELPLLMRPLLDGRADFVTGSRRLGSEQADSRVRWLGVRVFAGLASILTWRRITDTSFGFRAMRAELACSVTLREPQYQSSELLLGVLARRARVVELPMSMRLRGNGKSKKGHSLVYGANYARVMTGTWLREYVLRRLRRHSVRH</sequence>
<dbReference type="SUPFAM" id="SSF53448">
    <property type="entry name" value="Nucleotide-diphospho-sugar transferases"/>
    <property type="match status" value="1"/>
</dbReference>
<dbReference type="PANTHER" id="PTHR48090:SF7">
    <property type="entry name" value="RFBJ PROTEIN"/>
    <property type="match status" value="1"/>
</dbReference>
<dbReference type="InterPro" id="IPR001173">
    <property type="entry name" value="Glyco_trans_2-like"/>
</dbReference>
<evidence type="ECO:0000313" key="4">
    <source>
        <dbReference type="EMBL" id="SFA77596.1"/>
    </source>
</evidence>
<dbReference type="InterPro" id="IPR029044">
    <property type="entry name" value="Nucleotide-diphossugar_trans"/>
</dbReference>
<feature type="transmembrane region" description="Helical" evidence="2">
    <location>
        <begin position="195"/>
        <end position="216"/>
    </location>
</feature>
<reference evidence="5" key="1">
    <citation type="submission" date="2016-10" db="EMBL/GenBank/DDBJ databases">
        <authorList>
            <person name="Varghese N."/>
            <person name="Submissions S."/>
        </authorList>
    </citation>
    <scope>NUCLEOTIDE SEQUENCE [LARGE SCALE GENOMIC DNA]</scope>
    <source>
        <strain evidence="5">CGMCC 4.3568</strain>
    </source>
</reference>
<feature type="domain" description="Glycosyltransferase 2-like" evidence="3">
    <location>
        <begin position="505"/>
        <end position="661"/>
    </location>
</feature>
<keyword evidence="4" id="KW-0808">Transferase</keyword>
<feature type="transmembrane region" description="Helical" evidence="2">
    <location>
        <begin position="61"/>
        <end position="94"/>
    </location>
</feature>
<keyword evidence="2" id="KW-1133">Transmembrane helix</keyword>
<dbReference type="Proteomes" id="UP000243799">
    <property type="component" value="Unassembled WGS sequence"/>
</dbReference>
<name>A0A1I0VPK2_9PSEU</name>
<keyword evidence="2" id="KW-0812">Transmembrane</keyword>
<dbReference type="Gene3D" id="3.90.550.10">
    <property type="entry name" value="Spore Coat Polysaccharide Biosynthesis Protein SpsA, Chain A"/>
    <property type="match status" value="1"/>
</dbReference>
<dbReference type="AlphaFoldDB" id="A0A1I0VPK2"/>
<protein>
    <submittedName>
        <fullName evidence="4">Glycosyl transferase family 2</fullName>
    </submittedName>
</protein>
<evidence type="ECO:0000313" key="5">
    <source>
        <dbReference type="Proteomes" id="UP000243799"/>
    </source>
</evidence>
<feature type="transmembrane region" description="Helical" evidence="2">
    <location>
        <begin position="153"/>
        <end position="183"/>
    </location>
</feature>
<dbReference type="EMBL" id="FOKG01000001">
    <property type="protein sequence ID" value="SFA77596.1"/>
    <property type="molecule type" value="Genomic_DNA"/>
</dbReference>
<dbReference type="RefSeq" id="WP_091668407.1">
    <property type="nucleotide sequence ID" value="NZ_FOKG01000001.1"/>
</dbReference>
<dbReference type="Pfam" id="PF00535">
    <property type="entry name" value="Glycos_transf_2"/>
    <property type="match status" value="1"/>
</dbReference>
<dbReference type="STRING" id="490629.SAMN05216266_101357"/>
<feature type="transmembrane region" description="Helical" evidence="2">
    <location>
        <begin position="442"/>
        <end position="463"/>
    </location>
</feature>
<feature type="transmembrane region" description="Helical" evidence="2">
    <location>
        <begin position="9"/>
        <end position="29"/>
    </location>
</feature>
<dbReference type="CDD" id="cd04179">
    <property type="entry name" value="DPM_DPG-synthase_like"/>
    <property type="match status" value="1"/>
</dbReference>
<evidence type="ECO:0000259" key="3">
    <source>
        <dbReference type="Pfam" id="PF00535"/>
    </source>
</evidence>
<organism evidence="4 5">
    <name type="scientific">Amycolatopsis marina</name>
    <dbReference type="NCBI Taxonomy" id="490629"/>
    <lineage>
        <taxon>Bacteria</taxon>
        <taxon>Bacillati</taxon>
        <taxon>Actinomycetota</taxon>
        <taxon>Actinomycetes</taxon>
        <taxon>Pseudonocardiales</taxon>
        <taxon>Pseudonocardiaceae</taxon>
        <taxon>Amycolatopsis</taxon>
    </lineage>
</organism>
<dbReference type="OrthoDB" id="9810303at2"/>
<dbReference type="InterPro" id="IPR050256">
    <property type="entry name" value="Glycosyltransferase_2"/>
</dbReference>
<comment type="similarity">
    <text evidence="1">Belongs to the glycosyltransferase 2 family.</text>
</comment>